<keyword evidence="5 6" id="KW-0472">Membrane</keyword>
<feature type="transmembrane region" description="Helical" evidence="6">
    <location>
        <begin position="196"/>
        <end position="218"/>
    </location>
</feature>
<feature type="domain" description="Cytochrome b561 bacterial/Ni-hydrogenase" evidence="7">
    <location>
        <begin position="10"/>
        <end position="179"/>
    </location>
</feature>
<proteinExistence type="predicted"/>
<comment type="caution">
    <text evidence="8">The sequence shown here is derived from an EMBL/GenBank/DDBJ whole genome shotgun (WGS) entry which is preliminary data.</text>
</comment>
<dbReference type="Pfam" id="PF01292">
    <property type="entry name" value="Ni_hydr_CYTB"/>
    <property type="match status" value="1"/>
</dbReference>
<evidence type="ECO:0000256" key="6">
    <source>
        <dbReference type="SAM" id="Phobius"/>
    </source>
</evidence>
<organism evidence="8 9">
    <name type="scientific">Shewanella holmiensis</name>
    <dbReference type="NCBI Taxonomy" id="2952222"/>
    <lineage>
        <taxon>Bacteria</taxon>
        <taxon>Pseudomonadati</taxon>
        <taxon>Pseudomonadota</taxon>
        <taxon>Gammaproteobacteria</taxon>
        <taxon>Alteromonadales</taxon>
        <taxon>Shewanellaceae</taxon>
        <taxon>Shewanella</taxon>
    </lineage>
</organism>
<dbReference type="GO" id="GO:0005886">
    <property type="term" value="C:plasma membrane"/>
    <property type="evidence" value="ECO:0007669"/>
    <property type="project" value="UniProtKB-SubCell"/>
</dbReference>
<protein>
    <submittedName>
        <fullName evidence="8">Cytochrome b/b6 domain-containing protein</fullName>
    </submittedName>
</protein>
<dbReference type="PANTHER" id="PTHR30485:SF2">
    <property type="entry name" value="BLL0597 PROTEIN"/>
    <property type="match status" value="1"/>
</dbReference>
<name>A0A9X2WKM9_9GAMM</name>
<keyword evidence="3 6" id="KW-0812">Transmembrane</keyword>
<dbReference type="AlphaFoldDB" id="A0A9X2WKM9"/>
<evidence type="ECO:0000256" key="3">
    <source>
        <dbReference type="ARBA" id="ARBA00022692"/>
    </source>
</evidence>
<evidence type="ECO:0000256" key="5">
    <source>
        <dbReference type="ARBA" id="ARBA00023136"/>
    </source>
</evidence>
<dbReference type="InterPro" id="IPR051542">
    <property type="entry name" value="Hydrogenase_cytochrome"/>
</dbReference>
<dbReference type="GO" id="GO:0020037">
    <property type="term" value="F:heme binding"/>
    <property type="evidence" value="ECO:0007669"/>
    <property type="project" value="TreeGrafter"/>
</dbReference>
<comment type="subcellular location">
    <subcellularLocation>
        <location evidence="1">Cell membrane</location>
        <topology evidence="1">Multi-pass membrane protein</topology>
    </subcellularLocation>
</comment>
<keyword evidence="2" id="KW-1003">Cell membrane</keyword>
<sequence>MHSQSKKIKVWDLPVRVFHWSMLALLIGLWWSADAGEMSLHQVFAYLLMAILSFRLIWGIMGSDTARFSHFVRSPKKVIQYASSPQKPESIGHNPMGGYMVLLLLSLLTIQLVSGLFATDDIFTEGPLYSYVSSATASTMTWLHKQNFNLILGFSAMHVLAVVIYLLKGENLIKAMFTGYKHLKVEGLQPKMRQAWIGLVLFAIIFACVWFSVLANAVKYM</sequence>
<evidence type="ECO:0000256" key="2">
    <source>
        <dbReference type="ARBA" id="ARBA00022475"/>
    </source>
</evidence>
<feature type="transmembrane region" description="Helical" evidence="6">
    <location>
        <begin position="12"/>
        <end position="31"/>
    </location>
</feature>
<keyword evidence="4 6" id="KW-1133">Transmembrane helix</keyword>
<dbReference type="InterPro" id="IPR011577">
    <property type="entry name" value="Cyt_b561_bac/Ni-Hgenase"/>
</dbReference>
<dbReference type="RefSeq" id="WP_261297567.1">
    <property type="nucleotide sequence ID" value="NZ_JAMTCD010000004.1"/>
</dbReference>
<dbReference type="Proteomes" id="UP001155546">
    <property type="component" value="Unassembled WGS sequence"/>
</dbReference>
<dbReference type="Gene3D" id="1.20.950.20">
    <property type="entry name" value="Transmembrane di-heme cytochromes, Chain C"/>
    <property type="match status" value="1"/>
</dbReference>
<feature type="transmembrane region" description="Helical" evidence="6">
    <location>
        <begin position="96"/>
        <end position="118"/>
    </location>
</feature>
<keyword evidence="9" id="KW-1185">Reference proteome</keyword>
<accession>A0A9X2WKM9</accession>
<dbReference type="InterPro" id="IPR016174">
    <property type="entry name" value="Di-haem_cyt_TM"/>
</dbReference>
<reference evidence="8" key="1">
    <citation type="journal article" date="2023" name="Int. J. Syst. Evol. Microbiol.">
        <title>&lt;i&gt;Shewanella septentrionalis&lt;/i&gt; sp. nov. and &lt;i&gt;Shewanella holmiensis&lt;/i&gt; sp. nov., isolated from Baltic Sea water and sediments.</title>
        <authorList>
            <person name="Martin-Rodriguez A.J."/>
            <person name="Thorell K."/>
            <person name="Joffre E."/>
            <person name="Jensie-Markopoulos S."/>
            <person name="Moore E.R.B."/>
            <person name="Sjoling A."/>
        </authorList>
    </citation>
    <scope>NUCLEOTIDE SEQUENCE</scope>
    <source>
        <strain evidence="8">SP1S2-7</strain>
    </source>
</reference>
<dbReference type="PANTHER" id="PTHR30485">
    <property type="entry name" value="NI/FE-HYDROGENASE 1 B-TYPE CYTOCHROME SUBUNIT"/>
    <property type="match status" value="1"/>
</dbReference>
<evidence type="ECO:0000313" key="9">
    <source>
        <dbReference type="Proteomes" id="UP001155546"/>
    </source>
</evidence>
<feature type="transmembrane region" description="Helical" evidence="6">
    <location>
        <begin position="148"/>
        <end position="167"/>
    </location>
</feature>
<gene>
    <name evidence="8" type="ORF">NE535_04985</name>
</gene>
<dbReference type="EMBL" id="JAMTCD010000004">
    <property type="protein sequence ID" value="MCT7941151.1"/>
    <property type="molecule type" value="Genomic_DNA"/>
</dbReference>
<evidence type="ECO:0000259" key="7">
    <source>
        <dbReference type="Pfam" id="PF01292"/>
    </source>
</evidence>
<dbReference type="SUPFAM" id="SSF81342">
    <property type="entry name" value="Transmembrane di-heme cytochromes"/>
    <property type="match status" value="1"/>
</dbReference>
<dbReference type="GO" id="GO:0022904">
    <property type="term" value="P:respiratory electron transport chain"/>
    <property type="evidence" value="ECO:0007669"/>
    <property type="project" value="InterPro"/>
</dbReference>
<dbReference type="GO" id="GO:0009055">
    <property type="term" value="F:electron transfer activity"/>
    <property type="evidence" value="ECO:0007669"/>
    <property type="project" value="InterPro"/>
</dbReference>
<evidence type="ECO:0000313" key="8">
    <source>
        <dbReference type="EMBL" id="MCT7941151.1"/>
    </source>
</evidence>
<feature type="transmembrane region" description="Helical" evidence="6">
    <location>
        <begin position="43"/>
        <end position="61"/>
    </location>
</feature>
<evidence type="ECO:0000256" key="1">
    <source>
        <dbReference type="ARBA" id="ARBA00004651"/>
    </source>
</evidence>
<evidence type="ECO:0000256" key="4">
    <source>
        <dbReference type="ARBA" id="ARBA00022989"/>
    </source>
</evidence>